<dbReference type="RefSeq" id="WP_133364469.1">
    <property type="nucleotide sequence ID" value="NZ_CP037940.1"/>
</dbReference>
<accession>A0A4P6YWY6</accession>
<dbReference type="AlphaFoldDB" id="A0A4P6YWY6"/>
<reference evidence="4" key="1">
    <citation type="submission" date="2019-03" db="EMBL/GenBank/DDBJ databases">
        <title>Weissella sp. 26KH-42 Genome sequencing.</title>
        <authorList>
            <person name="Heo J."/>
            <person name="Kim S.-J."/>
            <person name="Kim J.-S."/>
            <person name="Hong S.-B."/>
            <person name="Kwon S.-W."/>
        </authorList>
    </citation>
    <scope>NUCLEOTIDE SEQUENCE [LARGE SCALE GENOMIC DNA]</scope>
    <source>
        <strain evidence="4">26KH-42</strain>
    </source>
</reference>
<feature type="compositionally biased region" description="Polar residues" evidence="2">
    <location>
        <begin position="212"/>
        <end position="223"/>
    </location>
</feature>
<feature type="compositionally biased region" description="Basic and acidic residues" evidence="2">
    <location>
        <begin position="719"/>
        <end position="728"/>
    </location>
</feature>
<evidence type="ECO:0000313" key="3">
    <source>
        <dbReference type="EMBL" id="QBO37392.1"/>
    </source>
</evidence>
<evidence type="ECO:0000313" key="4">
    <source>
        <dbReference type="Proteomes" id="UP000292886"/>
    </source>
</evidence>
<feature type="compositionally biased region" description="Polar residues" evidence="2">
    <location>
        <begin position="685"/>
        <end position="697"/>
    </location>
</feature>
<evidence type="ECO:0000256" key="2">
    <source>
        <dbReference type="SAM" id="MobiDB-lite"/>
    </source>
</evidence>
<name>A0A4P6YWY6_9LACO</name>
<proteinExistence type="predicted"/>
<keyword evidence="1" id="KW-0175">Coiled coil</keyword>
<dbReference type="EMBL" id="CP037940">
    <property type="protein sequence ID" value="QBO37392.1"/>
    <property type="molecule type" value="Genomic_DNA"/>
</dbReference>
<dbReference type="OrthoDB" id="2322305at2"/>
<feature type="region of interest" description="Disordered" evidence="2">
    <location>
        <begin position="210"/>
        <end position="257"/>
    </location>
</feature>
<evidence type="ECO:0000256" key="1">
    <source>
        <dbReference type="SAM" id="Coils"/>
    </source>
</evidence>
<organism evidence="3 4">
    <name type="scientific">Periweissella cryptocerci</name>
    <dbReference type="NCBI Taxonomy" id="2506420"/>
    <lineage>
        <taxon>Bacteria</taxon>
        <taxon>Bacillati</taxon>
        <taxon>Bacillota</taxon>
        <taxon>Bacilli</taxon>
        <taxon>Lactobacillales</taxon>
        <taxon>Lactobacillaceae</taxon>
        <taxon>Periweissella</taxon>
    </lineage>
</organism>
<keyword evidence="4" id="KW-1185">Reference proteome</keyword>
<gene>
    <name evidence="3" type="ORF">EQG49_13395</name>
</gene>
<dbReference type="KEGG" id="wei:EQG49_13395"/>
<feature type="coiled-coil region" evidence="1">
    <location>
        <begin position="555"/>
        <end position="582"/>
    </location>
</feature>
<feature type="region of interest" description="Disordered" evidence="2">
    <location>
        <begin position="711"/>
        <end position="730"/>
    </location>
</feature>
<dbReference type="Proteomes" id="UP000292886">
    <property type="component" value="Chromosome"/>
</dbReference>
<feature type="region of interest" description="Disordered" evidence="2">
    <location>
        <begin position="684"/>
        <end position="704"/>
    </location>
</feature>
<sequence>MSKGVAINDRFFFKIGSGMWSGLTEKKVNNLTDEEVKAVVLEANDVQRQANLTPMDDSSPYIGIAALESFIGVLRKRFLPNKTIILKNLSIVENYTVKGVHKRSFRPELVFELLDVEINSDFVNLTKTIFESLFNLDASNYDYDTRLEEAQDIEKSLVASMGSSYPIVEYPSLEIFNRDIEKNNIELYYSLGVHGDSIDDEEYNRNDYSADVTDSTVTNSNPLADNDTESDLNARSDSNSSSHDDSDDEDNIFDLVPETPSVSAEKISVVLDDKEAGSTKVGKSLSLPVKDIKLIDPLVHNVTLNFKKFEIDDSDLSKYSPGADGAMDALLNERKKQLNVVISQAEEIATVEIIKNLAAQRKTFEDNLSNKITDMLAKNEFYDVLQKQISEESKDEIARRSNAANQAFMNELAEQTAIEDDRHKQAIAKLKQVADSSIQISNDKIIADVNHSMADEFKKREAQKLKENADLEADLTQESRKYADQAIIKNRTALVSSFEASSSDLYKKLNNDLQDFSSQVHENEAGAISNRRFELDARQRIEEFQKYVADVRQKSDDLVSKNQKQADRIAELEAEKADWLRTKMSLDKSNSGEGVLKDSIGLLTATTLANLQKDETSNISQDTNSVQTRAKQFHVKNWQKVSMGAVLLLLIGGGIGVKSAIDTSNKQHQVALTKNKKQLNLLQKAQSDMSKQASSTKAELDDTKANYDKAQSKVSDLTDELKKSKEKPPVVTSDENKFTALDQSLEAGSTVIYERKFAGKDLVTESRTLAVGKLFLDTGATTSAKMVAYTNEGHNTQLLNLIDSKK</sequence>
<feature type="compositionally biased region" description="Low complexity" evidence="2">
    <location>
        <begin position="231"/>
        <end position="241"/>
    </location>
</feature>
<protein>
    <submittedName>
        <fullName evidence="3">Phage tail tape measure protein</fullName>
    </submittedName>
</protein>